<reference evidence="2" key="2">
    <citation type="submission" date="2025-08" db="UniProtKB">
        <authorList>
            <consortium name="Ensembl"/>
        </authorList>
    </citation>
    <scope>IDENTIFICATION</scope>
</reference>
<dbReference type="Proteomes" id="UP000001645">
    <property type="component" value="Chromosome 17"/>
</dbReference>
<dbReference type="InParanoid" id="A0A803XQA9"/>
<dbReference type="AlphaFoldDB" id="A0A803XQA9"/>
<evidence type="ECO:0000313" key="3">
    <source>
        <dbReference type="Proteomes" id="UP000001645"/>
    </source>
</evidence>
<dbReference type="PANTHER" id="PTHR48414:SF1">
    <property type="entry name" value="POP5 HOMOLOG, RIBONUCLEASE P_MRP SUBUNIT"/>
    <property type="match status" value="1"/>
</dbReference>
<dbReference type="GeneTree" id="ENSGT01000000218986"/>
<dbReference type="Ensembl" id="ENSMGAT00000033618.1">
    <property type="protein sequence ID" value="ENSMGAP00000021705.1"/>
    <property type="gene ID" value="ENSMGAG00000019123.1"/>
</dbReference>
<evidence type="ECO:0000313" key="2">
    <source>
        <dbReference type="Ensembl" id="ENSMGAP00000021705.1"/>
    </source>
</evidence>
<organism evidence="2 3">
    <name type="scientific">Meleagris gallopavo</name>
    <name type="common">Wild turkey</name>
    <dbReference type="NCBI Taxonomy" id="9103"/>
    <lineage>
        <taxon>Eukaryota</taxon>
        <taxon>Metazoa</taxon>
        <taxon>Chordata</taxon>
        <taxon>Craniata</taxon>
        <taxon>Vertebrata</taxon>
        <taxon>Euteleostomi</taxon>
        <taxon>Archelosauria</taxon>
        <taxon>Archosauria</taxon>
        <taxon>Dinosauria</taxon>
        <taxon>Saurischia</taxon>
        <taxon>Theropoda</taxon>
        <taxon>Coelurosauria</taxon>
        <taxon>Aves</taxon>
        <taxon>Neognathae</taxon>
        <taxon>Galloanserae</taxon>
        <taxon>Galliformes</taxon>
        <taxon>Phasianidae</taxon>
        <taxon>Meleagridinae</taxon>
        <taxon>Meleagris</taxon>
    </lineage>
</organism>
<accession>A0A803XQA9</accession>
<dbReference type="PANTHER" id="PTHR48414">
    <property type="entry name" value="POP5 HOMOLOG, RIBONUCLEASE P_MRP SUBUNIT"/>
    <property type="match status" value="1"/>
</dbReference>
<reference evidence="2 3" key="1">
    <citation type="journal article" date="2010" name="PLoS Biol.">
        <title>Multi-platform next-generation sequencing of the domestic turkey (Meleagris gallopavo): genome assembly and analysis.</title>
        <authorList>
            <person name="Dalloul R.A."/>
            <person name="Long J.A."/>
            <person name="Zimin A.V."/>
            <person name="Aslam L."/>
            <person name="Beal K."/>
            <person name="Blomberg L.A."/>
            <person name="Bouffard P."/>
            <person name="Burt D.W."/>
            <person name="Crasta O."/>
            <person name="Crooijmans R.P."/>
            <person name="Cooper K."/>
            <person name="Coulombe R.A."/>
            <person name="De S."/>
            <person name="Delany M.E."/>
            <person name="Dodgson J.B."/>
            <person name="Dong J.J."/>
            <person name="Evans C."/>
            <person name="Frederickson K.M."/>
            <person name="Flicek P."/>
            <person name="Florea L."/>
            <person name="Folkerts O."/>
            <person name="Groenen M.A."/>
            <person name="Harkins T.T."/>
            <person name="Herrero J."/>
            <person name="Hoffmann S."/>
            <person name="Megens H.J."/>
            <person name="Jiang A."/>
            <person name="de Jong P."/>
            <person name="Kaiser P."/>
            <person name="Kim H."/>
            <person name="Kim K.W."/>
            <person name="Kim S."/>
            <person name="Langenberger D."/>
            <person name="Lee M.K."/>
            <person name="Lee T."/>
            <person name="Mane S."/>
            <person name="Marcais G."/>
            <person name="Marz M."/>
            <person name="McElroy A.P."/>
            <person name="Modise T."/>
            <person name="Nefedov M."/>
            <person name="Notredame C."/>
            <person name="Paton I.R."/>
            <person name="Payne W.S."/>
            <person name="Pertea G."/>
            <person name="Prickett D."/>
            <person name="Puiu D."/>
            <person name="Qioa D."/>
            <person name="Raineri E."/>
            <person name="Ruffier M."/>
            <person name="Salzberg S.L."/>
            <person name="Schatz M.C."/>
            <person name="Scheuring C."/>
            <person name="Schmidt C.J."/>
            <person name="Schroeder S."/>
            <person name="Searle S.M."/>
            <person name="Smith E.J."/>
            <person name="Smith J."/>
            <person name="Sonstegard T.S."/>
            <person name="Stadler P.F."/>
            <person name="Tafer H."/>
            <person name="Tu Z.J."/>
            <person name="Van Tassell C.P."/>
            <person name="Vilella A.J."/>
            <person name="Williams K.P."/>
            <person name="Yorke J.A."/>
            <person name="Zhang L."/>
            <person name="Zhang H.B."/>
            <person name="Zhang X."/>
            <person name="Zhang Y."/>
            <person name="Reed K.M."/>
        </authorList>
    </citation>
    <scope>NUCLEOTIDE SEQUENCE [LARGE SCALE GENOMIC DNA]</scope>
</reference>
<evidence type="ECO:0000256" key="1">
    <source>
        <dbReference type="SAM" id="MobiDB-lite"/>
    </source>
</evidence>
<reference evidence="2" key="3">
    <citation type="submission" date="2025-09" db="UniProtKB">
        <authorList>
            <consortium name="Ensembl"/>
        </authorList>
    </citation>
    <scope>IDENTIFICATION</scope>
</reference>
<sequence length="103" mass="11372">MESLGWKRPLRSPAQPSMPSDGDALRSGAKTTLGSKRAAPAGTIRTCQKFLIQYNRRQVLLLLQKCTSEGEFLRVRQAVLSCSLTEEQAQSGEEEEEDGTETD</sequence>
<feature type="region of interest" description="Disordered" evidence="1">
    <location>
        <begin position="1"/>
        <end position="39"/>
    </location>
</feature>
<name>A0A803XQA9_MELGA</name>
<feature type="region of interest" description="Disordered" evidence="1">
    <location>
        <begin position="84"/>
        <end position="103"/>
    </location>
</feature>
<proteinExistence type="predicted"/>
<keyword evidence="3" id="KW-1185">Reference proteome</keyword>
<protein>
    <submittedName>
        <fullName evidence="2">Uncharacterized protein</fullName>
    </submittedName>
</protein>
<feature type="compositionally biased region" description="Acidic residues" evidence="1">
    <location>
        <begin position="92"/>
        <end position="103"/>
    </location>
</feature>